<proteinExistence type="predicted"/>
<dbReference type="Proteomes" id="UP001617689">
    <property type="component" value="Unassembled WGS sequence"/>
</dbReference>
<keyword evidence="1" id="KW-1133">Transmembrane helix</keyword>
<reference evidence="2 3" key="1">
    <citation type="submission" date="2024-10" db="EMBL/GenBank/DDBJ databases">
        <authorList>
            <person name="Lu C.-H."/>
        </authorList>
    </citation>
    <scope>NUCLEOTIDE SEQUENCE [LARGE SCALE GENOMIC DNA]</scope>
    <source>
        <strain evidence="2 3">22ZTDG03-2</strain>
    </source>
</reference>
<feature type="transmembrane region" description="Helical" evidence="1">
    <location>
        <begin position="29"/>
        <end position="47"/>
    </location>
</feature>
<keyword evidence="1" id="KW-0812">Transmembrane</keyword>
<keyword evidence="3" id="KW-1185">Reference proteome</keyword>
<evidence type="ECO:0000313" key="3">
    <source>
        <dbReference type="Proteomes" id="UP001617689"/>
    </source>
</evidence>
<dbReference type="EMBL" id="JBIXLL010000001">
    <property type="protein sequence ID" value="MFJ5427715.1"/>
    <property type="molecule type" value="Genomic_DNA"/>
</dbReference>
<keyword evidence="1" id="KW-0472">Membrane</keyword>
<comment type="caution">
    <text evidence="2">The sequence shown here is derived from an EMBL/GenBank/DDBJ whole genome shotgun (WGS) entry which is preliminary data.</text>
</comment>
<accession>A0ABW8G561</accession>
<protein>
    <submittedName>
        <fullName evidence="2">Uncharacterized protein</fullName>
    </submittedName>
</protein>
<name>A0ABW8G561_9GAMM</name>
<gene>
    <name evidence="2" type="ORF">ACIPUP_00915</name>
</gene>
<organism evidence="2 3">
    <name type="scientific">Pectobacterium actinidiae</name>
    <dbReference type="NCBI Taxonomy" id="1507808"/>
    <lineage>
        <taxon>Bacteria</taxon>
        <taxon>Pseudomonadati</taxon>
        <taxon>Pseudomonadota</taxon>
        <taxon>Gammaproteobacteria</taxon>
        <taxon>Enterobacterales</taxon>
        <taxon>Pectobacteriaceae</taxon>
        <taxon>Pectobacterium</taxon>
    </lineage>
</organism>
<evidence type="ECO:0000313" key="2">
    <source>
        <dbReference type="EMBL" id="MFJ5427715.1"/>
    </source>
</evidence>
<sequence length="48" mass="5380">MPSTSVKHIQYRHRVGSHNIHQNPQQKSGLIFLIVVIATAFSVLSLIL</sequence>
<dbReference type="RefSeq" id="WP_275070641.1">
    <property type="nucleotide sequence ID" value="NZ_CP097896.1"/>
</dbReference>
<evidence type="ECO:0000256" key="1">
    <source>
        <dbReference type="SAM" id="Phobius"/>
    </source>
</evidence>